<evidence type="ECO:0000256" key="20">
    <source>
        <dbReference type="SAM" id="Phobius"/>
    </source>
</evidence>
<dbReference type="Pfam" id="PF01422">
    <property type="entry name" value="zf-NF-X1"/>
    <property type="match status" value="7"/>
</dbReference>
<feature type="transmembrane region" description="Helical" evidence="20">
    <location>
        <begin position="977"/>
        <end position="1002"/>
    </location>
</feature>
<dbReference type="GO" id="GO:0005930">
    <property type="term" value="C:axoneme"/>
    <property type="evidence" value="ECO:0007669"/>
    <property type="project" value="UniProtKB-SubCell"/>
</dbReference>
<feature type="domain" description="Protein kinase" evidence="21">
    <location>
        <begin position="1162"/>
        <end position="1409"/>
    </location>
</feature>
<comment type="cofactor">
    <cofactor evidence="2">
        <name>Zn(2+)</name>
        <dbReference type="ChEBI" id="CHEBI:29105"/>
    </cofactor>
</comment>
<dbReference type="EC" id="3.4.24.64" evidence="6"/>
<dbReference type="PROSITE" id="PS00143">
    <property type="entry name" value="INSULINASE"/>
    <property type="match status" value="1"/>
</dbReference>
<comment type="similarity">
    <text evidence="5">Belongs to the peptidase M16 family.</text>
</comment>
<evidence type="ECO:0000313" key="23">
    <source>
        <dbReference type="Proteomes" id="UP000239899"/>
    </source>
</evidence>
<keyword evidence="10" id="KW-0677">Repeat</keyword>
<dbReference type="Gene3D" id="3.30.830.10">
    <property type="entry name" value="Metalloenzyme, LuxS/M16 peptidase-like"/>
    <property type="match status" value="2"/>
</dbReference>
<dbReference type="CDD" id="cd00180">
    <property type="entry name" value="PKc"/>
    <property type="match status" value="1"/>
</dbReference>
<feature type="compositionally biased region" description="Low complexity" evidence="19">
    <location>
        <begin position="1923"/>
        <end position="1965"/>
    </location>
</feature>
<dbReference type="InterPro" id="IPR017441">
    <property type="entry name" value="Protein_kinase_ATP_BS"/>
</dbReference>
<dbReference type="EMBL" id="LHPG02000028">
    <property type="protein sequence ID" value="PRW05875.1"/>
    <property type="molecule type" value="Genomic_DNA"/>
</dbReference>
<evidence type="ECO:0000256" key="3">
    <source>
        <dbReference type="ARBA" id="ARBA00004173"/>
    </source>
</evidence>
<dbReference type="Gene3D" id="1.10.510.10">
    <property type="entry name" value="Transferase(Phosphotransferase) domain 1"/>
    <property type="match status" value="1"/>
</dbReference>
<dbReference type="SUPFAM" id="SSF63411">
    <property type="entry name" value="LuxS/MPP-like metallohydrolase"/>
    <property type="match status" value="2"/>
</dbReference>
<dbReference type="InterPro" id="IPR007863">
    <property type="entry name" value="Peptidase_M16_C"/>
</dbReference>
<dbReference type="CDD" id="cd16697">
    <property type="entry name" value="RING-CH-C4HC3_NFXL1"/>
    <property type="match status" value="1"/>
</dbReference>
<dbReference type="PROSITE" id="PS00107">
    <property type="entry name" value="PROTEIN_KINASE_ATP"/>
    <property type="match status" value="1"/>
</dbReference>
<dbReference type="Proteomes" id="UP000239899">
    <property type="component" value="Unassembled WGS sequence"/>
</dbReference>
<evidence type="ECO:0000256" key="10">
    <source>
        <dbReference type="ARBA" id="ARBA00022737"/>
    </source>
</evidence>
<organism evidence="22 23">
    <name type="scientific">Chlorella sorokiniana</name>
    <name type="common">Freshwater green alga</name>
    <dbReference type="NCBI Taxonomy" id="3076"/>
    <lineage>
        <taxon>Eukaryota</taxon>
        <taxon>Viridiplantae</taxon>
        <taxon>Chlorophyta</taxon>
        <taxon>core chlorophytes</taxon>
        <taxon>Trebouxiophyceae</taxon>
        <taxon>Chlorellales</taxon>
        <taxon>Chlorellaceae</taxon>
        <taxon>Chlorella clade</taxon>
        <taxon>Chlorella</taxon>
    </lineage>
</organism>
<feature type="region of interest" description="Disordered" evidence="19">
    <location>
        <begin position="592"/>
        <end position="611"/>
    </location>
</feature>
<evidence type="ECO:0000256" key="2">
    <source>
        <dbReference type="ARBA" id="ARBA00001947"/>
    </source>
</evidence>
<dbReference type="InterPro" id="IPR032675">
    <property type="entry name" value="LRR_dom_sf"/>
</dbReference>
<keyword evidence="18" id="KW-0547">Nucleotide-binding</keyword>
<accession>A0A2P6TBE4</accession>
<reference evidence="22 23" key="1">
    <citation type="journal article" date="2018" name="Plant J.">
        <title>Genome sequences of Chlorella sorokiniana UTEX 1602 and Micractinium conductrix SAG 241.80: implications to maltose excretion by a green alga.</title>
        <authorList>
            <person name="Arriola M.B."/>
            <person name="Velmurugan N."/>
            <person name="Zhang Y."/>
            <person name="Plunkett M.H."/>
            <person name="Hondzo H."/>
            <person name="Barney B.M."/>
        </authorList>
    </citation>
    <scope>NUCLEOTIDE SEQUENCE [LARGE SCALE GENOMIC DNA]</scope>
    <source>
        <strain evidence="23">UTEX 1602</strain>
    </source>
</reference>
<evidence type="ECO:0000256" key="13">
    <source>
        <dbReference type="ARBA" id="ARBA00022833"/>
    </source>
</evidence>
<evidence type="ECO:0000256" key="5">
    <source>
        <dbReference type="ARBA" id="ARBA00007261"/>
    </source>
</evidence>
<dbReference type="SUPFAM" id="SSF56112">
    <property type="entry name" value="Protein kinase-like (PK-like)"/>
    <property type="match status" value="1"/>
</dbReference>
<keyword evidence="20" id="KW-0812">Transmembrane</keyword>
<dbReference type="SUPFAM" id="SSF52058">
    <property type="entry name" value="L domain-like"/>
    <property type="match status" value="1"/>
</dbReference>
<feature type="transmembrane region" description="Helical" evidence="20">
    <location>
        <begin position="1996"/>
        <end position="2016"/>
    </location>
</feature>
<evidence type="ECO:0000256" key="6">
    <source>
        <dbReference type="ARBA" id="ARBA00012299"/>
    </source>
</evidence>
<keyword evidence="11" id="KW-0863">Zinc-finger</keyword>
<keyword evidence="15" id="KW-0482">Metalloprotease</keyword>
<dbReference type="Pfam" id="PF05193">
    <property type="entry name" value="Peptidase_M16_C"/>
    <property type="match status" value="1"/>
</dbReference>
<evidence type="ECO:0000256" key="9">
    <source>
        <dbReference type="ARBA" id="ARBA00022723"/>
    </source>
</evidence>
<dbReference type="InterPro" id="IPR011249">
    <property type="entry name" value="Metalloenz_LuxS/M16"/>
</dbReference>
<dbReference type="Pfam" id="PF07714">
    <property type="entry name" value="PK_Tyr_Ser-Thr"/>
    <property type="match status" value="1"/>
</dbReference>
<keyword evidence="20" id="KW-1133">Transmembrane helix</keyword>
<dbReference type="GO" id="GO:0005634">
    <property type="term" value="C:nucleus"/>
    <property type="evidence" value="ECO:0007669"/>
    <property type="project" value="InterPro"/>
</dbReference>
<dbReference type="InterPro" id="IPR011009">
    <property type="entry name" value="Kinase-like_dom_sf"/>
</dbReference>
<dbReference type="GO" id="GO:0005759">
    <property type="term" value="C:mitochondrial matrix"/>
    <property type="evidence" value="ECO:0007669"/>
    <property type="project" value="UniProtKB-ARBA"/>
</dbReference>
<dbReference type="PANTHER" id="PTHR11851">
    <property type="entry name" value="METALLOPROTEASE"/>
    <property type="match status" value="1"/>
</dbReference>
<keyword evidence="20" id="KW-0472">Membrane</keyword>
<dbReference type="Pfam" id="PF00675">
    <property type="entry name" value="Peptidase_M16"/>
    <property type="match status" value="1"/>
</dbReference>
<evidence type="ECO:0000256" key="8">
    <source>
        <dbReference type="ARBA" id="ARBA00022670"/>
    </source>
</evidence>
<keyword evidence="14" id="KW-0809">Transit peptide</keyword>
<dbReference type="InterPro" id="IPR001431">
    <property type="entry name" value="Pept_M16_Zn_BS"/>
</dbReference>
<dbReference type="SMART" id="SM00438">
    <property type="entry name" value="ZnF_NFX"/>
    <property type="match status" value="6"/>
</dbReference>
<dbReference type="GO" id="GO:0004672">
    <property type="term" value="F:protein kinase activity"/>
    <property type="evidence" value="ECO:0007669"/>
    <property type="project" value="InterPro"/>
</dbReference>
<evidence type="ECO:0000256" key="15">
    <source>
        <dbReference type="ARBA" id="ARBA00023049"/>
    </source>
</evidence>
<name>A0A2P6TBE4_CHLSO</name>
<dbReference type="Gene3D" id="3.80.10.10">
    <property type="entry name" value="Ribonuclease Inhibitor"/>
    <property type="match status" value="2"/>
</dbReference>
<evidence type="ECO:0000256" key="19">
    <source>
        <dbReference type="SAM" id="MobiDB-lite"/>
    </source>
</evidence>
<feature type="binding site" evidence="18">
    <location>
        <position position="1189"/>
    </location>
    <ligand>
        <name>ATP</name>
        <dbReference type="ChEBI" id="CHEBI:30616"/>
    </ligand>
</feature>
<dbReference type="FunFam" id="3.30.830.10:FF:000001">
    <property type="entry name" value="Mitochondrial-processing peptidase subunit beta, mitochondrial"/>
    <property type="match status" value="1"/>
</dbReference>
<proteinExistence type="inferred from homology"/>
<dbReference type="Pfam" id="PF00560">
    <property type="entry name" value="LRR_1"/>
    <property type="match status" value="1"/>
</dbReference>
<keyword evidence="12" id="KW-0378">Hydrolase</keyword>
<sequence length="2038" mass="219552">MLRRGGSRLLGAALQQVRGYAADAALATEGQEFLRFGSPFAQQLNLAPALATLPETKVTRLSNGLRVASEHVPHSSTATVGVWIDAGSRYETEASNGTAHFLEHMAFKGTTSRTVRDLEVEIENMGGHLNAYTSREQTCYYAKVFEKDVPKALEILSDILQNSNLDEKAIERERDVILREMQEVEGIPEEVIFDHLHATAFQHSPLGRTILGPADNVRSITRQHLADYIATNYTAPRMVISAAGAVDHDALVKAAEKAFSKLPSGGKTANELVKEAPAYFTGSEVRIRDPDQANMQFAVAFKGASWTDPDSIPLMVMQTMLGAWDKNSGAGVDMASKLAQKVASNKLAHSYMAFNTNYHDTGLFGVYAVADPKSDHEDLAWSIMQEVTRMCYSVDEEDVARARNQLKASILFSQDGTTGVAEDIGRNLLVYGRRLPKAELFARIDAVDADTVKAVANRFILDQDIAIAAMGDTQMLPDYNWMRRRTYWLRPRVRDIMAFRQPVAAAASVLLLLLLLATALVPAATAELLQEAAIMRKLRQARHDTNASWAAGWLGWLANSPVPHCKWRGIACRGGRVVSILITSKLSEPVDPKRAGAAERSGDTISGGKDGAWPGTLLPELAQLQWLERMEQQLPVLRDGIPAEWGAPGAFPRLRQLELEAPQAGSALPDIFPGALPQLDWLLLRMPSMRATLPPSWGSSPDVLPRLHDMALHLPFSGGLPPQWAGGFPNLEQLVITSGTPHPQLADSGSRPPLAAAPAVPVRLPPEWAHGFRHLTHFELLVRHVEGNLDTVWPEAFPAIIDLSVSPALGEAGGLTGTLPDQFFRWHPHLQRLRLTGNQLSGTLPAAWAELAPQAVLLDLEGNQLTGPAFPSAWLQPGAMANLSFLVFSSNRLTSSLPPHLSWPRLDALKLNGNAALEGKVPAAWCTAPFHSHLTRLWIQGTGIDPALPPCFATQLPDLTVDKHADAGAAAPGHASLAAIIVGTTLAAGAAVVLAVAGRVLLRRRRRQRRAAERIGQQSMEHAILLRASELDGQQLQVGRRSSASRRARVDALLQRASSRSIALLKLGSLPEALQHQMGGSEQGSDRFGPVPVGAGARSGGIELQQLRQPLQRGGSTGMPPDMLGSWVQSSASSALPSRQWRMHTHSLQLGAGELTLPTDAWGQLIVLGEGSTATVYLAQLQGHNIALKVMELAPGMSSQLFWQEAQLLRHCNHRRIVPLYGVGIESNLLLLAMGLMDGGSLKLALQNEDRRDSLRWAASGRQVAIDVAEALAYLHAENVLHGDVCARNVLLDGDSRASLGDLGLSQYLQTACTRTVLGASTLYAAPEVLLGRRCTLSADIYSLGVLLIEVTTRTLPSTRARTLPSVPHDCPASSASGRADFQPASLLQRPTQRMSYLKSYAVALGSLLALFESYAAACRTGAEAIGEADADAAFEEGVERVKEHLLSAAGEAACCMICLEGIRPADPVWSCQAGCYAVMHLPCIQSWARRTLTTAAEKAGQAQPLFPGAPQPKHSACWACPKCRAEYEAVPSGYFCWCGKEEAPPFNPWNAAHSCGERCERRAQGCGHPCVLLCHPVCHDGDCPPCPLVSDVACRCGAEAARLPCSQKGVFQCKRVCGKLLACGRHRCEEVCHAGKCGACKLAGPKACPCGKTQPPEAACDVVVPPCGETCGKLLSCGVHVCHERCHTGPCPQTCRETVVRSCECGKTQRTMQCQEGAFRCERRCTSMRACGRHPCRRRCCDGVSCPPCDEVCNKWLKCRNHRCPAPCHSGECAPCPLSARISCACGKTSYSQACPPCEEPITRPCHCGKTTLSFVCQEVTAEALPAARLCCGKTCHRQLPGCPHTCMRECHEGPCSSDGCSQEVTVRCSCKRRKEKLSCAEVQRLLQAATGSAAYDAGTSLRLLPCDAACAKAAAAGAAAEPAAKGADSSSKAAANAAKAGRAAGPQPGQAAQQQQQQEQQEQQPRRKLSKEEKQRLAEEKQRAKEAAARRQQLLQGLVLAAVLLVAVVLALGVRHLLQLADQTAQAKWGNLQQEL</sequence>
<dbReference type="PROSITE" id="PS50011">
    <property type="entry name" value="PROTEIN_KINASE_DOM"/>
    <property type="match status" value="1"/>
</dbReference>
<dbReference type="InterPro" id="IPR011765">
    <property type="entry name" value="Pept_M16_N"/>
</dbReference>
<dbReference type="GO" id="GO:0004222">
    <property type="term" value="F:metalloendopeptidase activity"/>
    <property type="evidence" value="ECO:0007669"/>
    <property type="project" value="UniProtKB-EC"/>
</dbReference>
<dbReference type="GO" id="GO:0008270">
    <property type="term" value="F:zinc ion binding"/>
    <property type="evidence" value="ECO:0007669"/>
    <property type="project" value="UniProtKB-KW"/>
</dbReference>
<dbReference type="CDD" id="cd06008">
    <property type="entry name" value="NF-X1-zinc-finger"/>
    <property type="match status" value="5"/>
</dbReference>
<dbReference type="FunFam" id="3.30.830.10:FF:000002">
    <property type="entry name" value="Mitochondrial-processing peptidase subunit beta"/>
    <property type="match status" value="1"/>
</dbReference>
<keyword evidence="7" id="KW-0433">Leucine-rich repeat</keyword>
<comment type="subcellular location">
    <subcellularLocation>
        <location evidence="4">Cytoplasm</location>
        <location evidence="4">Cytoskeleton</location>
        <location evidence="4">Cilium axoneme</location>
    </subcellularLocation>
    <subcellularLocation>
        <location evidence="3">Mitochondrion</location>
    </subcellularLocation>
</comment>
<dbReference type="GO" id="GO:0006508">
    <property type="term" value="P:proteolysis"/>
    <property type="evidence" value="ECO:0007669"/>
    <property type="project" value="UniProtKB-KW"/>
</dbReference>
<evidence type="ECO:0000256" key="4">
    <source>
        <dbReference type="ARBA" id="ARBA00004430"/>
    </source>
</evidence>
<evidence type="ECO:0000256" key="17">
    <source>
        <dbReference type="ARBA" id="ARBA00031018"/>
    </source>
</evidence>
<gene>
    <name evidence="22" type="ORF">C2E21_9470</name>
</gene>
<dbReference type="InterPro" id="IPR050361">
    <property type="entry name" value="MPP/UQCRC_Complex"/>
</dbReference>
<keyword evidence="13" id="KW-0862">Zinc</keyword>
<dbReference type="STRING" id="3076.A0A2P6TBE4"/>
<evidence type="ECO:0000256" key="1">
    <source>
        <dbReference type="ARBA" id="ARBA00001098"/>
    </source>
</evidence>
<dbReference type="InterPro" id="IPR000719">
    <property type="entry name" value="Prot_kinase_dom"/>
</dbReference>
<comment type="catalytic activity">
    <reaction evidence="1">
        <text>Release of N-terminal transit peptides from precursor proteins imported into the mitochondrion, typically with Arg in position P2.</text>
        <dbReference type="EC" id="3.4.24.64"/>
    </reaction>
</comment>
<dbReference type="PROSITE" id="PS00109">
    <property type="entry name" value="PROTEIN_KINASE_TYR"/>
    <property type="match status" value="1"/>
</dbReference>
<dbReference type="InterPro" id="IPR001611">
    <property type="entry name" value="Leu-rich_rpt"/>
</dbReference>
<keyword evidence="23" id="KW-1185">Reference proteome</keyword>
<dbReference type="GO" id="GO:0005524">
    <property type="term" value="F:ATP binding"/>
    <property type="evidence" value="ECO:0007669"/>
    <property type="project" value="UniProtKB-UniRule"/>
</dbReference>
<protein>
    <recommendedName>
        <fullName evidence="6">mitochondrial processing peptidase</fullName>
        <ecNumber evidence="6">3.4.24.64</ecNumber>
    </recommendedName>
    <alternativeName>
        <fullName evidence="17">Beta-MPP</fullName>
    </alternativeName>
</protein>
<keyword evidence="18" id="KW-0067">ATP-binding</keyword>
<dbReference type="PANTHER" id="PTHR11851:SF149">
    <property type="entry name" value="GH01077P"/>
    <property type="match status" value="1"/>
</dbReference>
<evidence type="ECO:0000259" key="21">
    <source>
        <dbReference type="PROSITE" id="PS50011"/>
    </source>
</evidence>
<dbReference type="InterPro" id="IPR008266">
    <property type="entry name" value="Tyr_kinase_AS"/>
</dbReference>
<evidence type="ECO:0000313" key="22">
    <source>
        <dbReference type="EMBL" id="PRW05875.1"/>
    </source>
</evidence>
<evidence type="ECO:0000256" key="7">
    <source>
        <dbReference type="ARBA" id="ARBA00022614"/>
    </source>
</evidence>
<feature type="region of interest" description="Disordered" evidence="19">
    <location>
        <begin position="1923"/>
        <end position="1986"/>
    </location>
</feature>
<dbReference type="InterPro" id="IPR000967">
    <property type="entry name" value="Znf_NFX1"/>
</dbReference>
<feature type="compositionally biased region" description="Basic and acidic residues" evidence="19">
    <location>
        <begin position="1972"/>
        <end position="1986"/>
    </location>
</feature>
<feature type="compositionally biased region" description="Basic and acidic residues" evidence="19">
    <location>
        <begin position="592"/>
        <end position="602"/>
    </location>
</feature>
<keyword evidence="16" id="KW-0496">Mitochondrion</keyword>
<evidence type="ECO:0000256" key="16">
    <source>
        <dbReference type="ARBA" id="ARBA00023128"/>
    </source>
</evidence>
<keyword evidence="8" id="KW-0645">Protease</keyword>
<comment type="caution">
    <text evidence="22">The sequence shown here is derived from an EMBL/GenBank/DDBJ whole genome shotgun (WGS) entry which is preliminary data.</text>
</comment>
<evidence type="ECO:0000256" key="14">
    <source>
        <dbReference type="ARBA" id="ARBA00022946"/>
    </source>
</evidence>
<evidence type="ECO:0000256" key="18">
    <source>
        <dbReference type="PROSITE-ProRule" id="PRU10141"/>
    </source>
</evidence>
<dbReference type="InterPro" id="IPR001245">
    <property type="entry name" value="Ser-Thr/Tyr_kinase_cat_dom"/>
</dbReference>
<evidence type="ECO:0000256" key="12">
    <source>
        <dbReference type="ARBA" id="ARBA00022801"/>
    </source>
</evidence>
<keyword evidence="9" id="KW-0479">Metal-binding</keyword>
<evidence type="ECO:0000256" key="11">
    <source>
        <dbReference type="ARBA" id="ARBA00022771"/>
    </source>
</evidence>
<dbReference type="OrthoDB" id="10251424at2759"/>